<name>A0A1I0GCS8_9FIRM</name>
<organism evidence="1 2">
    <name type="scientific">Thomasclavelia cocleata</name>
    <dbReference type="NCBI Taxonomy" id="69824"/>
    <lineage>
        <taxon>Bacteria</taxon>
        <taxon>Bacillati</taxon>
        <taxon>Bacillota</taxon>
        <taxon>Erysipelotrichia</taxon>
        <taxon>Erysipelotrichales</taxon>
        <taxon>Coprobacillaceae</taxon>
        <taxon>Thomasclavelia</taxon>
    </lineage>
</organism>
<dbReference type="EMBL" id="FOIN01000028">
    <property type="protein sequence ID" value="SET68602.1"/>
    <property type="molecule type" value="Genomic_DNA"/>
</dbReference>
<proteinExistence type="predicted"/>
<sequence length="130" mass="14647">MPYQKITDKTSPQYQLINKSGLINVGEDGLLYSIDGYIGVALGSKYGNIGDKFIIEFDNKRELKVIKLDEKADKDTINGCYHRSDNSMVEVLVNRETAAETYPLAINVWGDFNYSDKFNGEITNVLKVVE</sequence>
<dbReference type="OrthoDB" id="1648983at2"/>
<reference evidence="2" key="1">
    <citation type="submission" date="2016-10" db="EMBL/GenBank/DDBJ databases">
        <authorList>
            <person name="Varghese N."/>
            <person name="Submissions S."/>
        </authorList>
    </citation>
    <scope>NUCLEOTIDE SEQUENCE [LARGE SCALE GENOMIC DNA]</scope>
    <source>
        <strain evidence="2">DSM 1551</strain>
    </source>
</reference>
<accession>A0A1I0GCS8</accession>
<protein>
    <submittedName>
        <fullName evidence="1">Uncharacterized protein</fullName>
    </submittedName>
</protein>
<evidence type="ECO:0000313" key="1">
    <source>
        <dbReference type="EMBL" id="SET68602.1"/>
    </source>
</evidence>
<gene>
    <name evidence="1" type="ORF">SAMN04489758_12824</name>
</gene>
<keyword evidence="2" id="KW-1185">Reference proteome</keyword>
<dbReference type="AlphaFoldDB" id="A0A1I0GCS8"/>
<dbReference type="Proteomes" id="UP000198558">
    <property type="component" value="Unassembled WGS sequence"/>
</dbReference>
<evidence type="ECO:0000313" key="2">
    <source>
        <dbReference type="Proteomes" id="UP000198558"/>
    </source>
</evidence>
<dbReference type="RefSeq" id="WP_092355133.1">
    <property type="nucleotide sequence ID" value="NZ_FOIN01000028.1"/>
</dbReference>
<dbReference type="GeneID" id="78288961"/>